<comment type="subcellular location">
    <subcellularLocation>
        <location evidence="1">Cell membrane</location>
        <topology evidence="1">Multi-pass membrane protein</topology>
    </subcellularLocation>
</comment>
<evidence type="ECO:0000259" key="6">
    <source>
        <dbReference type="Pfam" id="PF02706"/>
    </source>
</evidence>
<proteinExistence type="predicted"/>
<protein>
    <recommendedName>
        <fullName evidence="6">Polysaccharide chain length determinant N-terminal domain-containing protein</fullName>
    </recommendedName>
</protein>
<name>A0A402AWE9_9CHLR</name>
<keyword evidence="4" id="KW-1133">Transmembrane helix</keyword>
<dbReference type="OrthoDB" id="9794577at2"/>
<dbReference type="GO" id="GO:0005886">
    <property type="term" value="C:plasma membrane"/>
    <property type="evidence" value="ECO:0007669"/>
    <property type="project" value="UniProtKB-SubCell"/>
</dbReference>
<dbReference type="RefSeq" id="WP_126556898.1">
    <property type="nucleotide sequence ID" value="NZ_BIFS01000002.1"/>
</dbReference>
<evidence type="ECO:0000256" key="3">
    <source>
        <dbReference type="ARBA" id="ARBA00022692"/>
    </source>
</evidence>
<reference evidence="8" key="1">
    <citation type="submission" date="2018-12" db="EMBL/GenBank/DDBJ databases">
        <title>Tengunoibacter tsumagoiensis gen. nov., sp. nov., Dictyobacter kobayashii sp. nov., D. alpinus sp. nov., and D. joshuensis sp. nov. and description of Dictyobacteraceae fam. nov. within the order Ktedonobacterales isolated from Tengu-no-mugimeshi.</title>
        <authorList>
            <person name="Wang C.M."/>
            <person name="Zheng Y."/>
            <person name="Sakai Y."/>
            <person name="Toyoda A."/>
            <person name="Minakuchi Y."/>
            <person name="Abe K."/>
            <person name="Yokota A."/>
            <person name="Yabe S."/>
        </authorList>
    </citation>
    <scope>NUCLEOTIDE SEQUENCE [LARGE SCALE GENOMIC DNA]</scope>
    <source>
        <strain evidence="8">Uno11</strain>
    </source>
</reference>
<evidence type="ECO:0000256" key="2">
    <source>
        <dbReference type="ARBA" id="ARBA00022475"/>
    </source>
</evidence>
<gene>
    <name evidence="7" type="ORF">KDK_72620</name>
</gene>
<dbReference type="EMBL" id="BIFS01000002">
    <property type="protein sequence ID" value="GCE23462.1"/>
    <property type="molecule type" value="Genomic_DNA"/>
</dbReference>
<accession>A0A402AWE9</accession>
<dbReference type="AlphaFoldDB" id="A0A402AWE9"/>
<organism evidence="7 8">
    <name type="scientific">Dictyobacter kobayashii</name>
    <dbReference type="NCBI Taxonomy" id="2014872"/>
    <lineage>
        <taxon>Bacteria</taxon>
        <taxon>Bacillati</taxon>
        <taxon>Chloroflexota</taxon>
        <taxon>Ktedonobacteria</taxon>
        <taxon>Ktedonobacterales</taxon>
        <taxon>Dictyobacteraceae</taxon>
        <taxon>Dictyobacter</taxon>
    </lineage>
</organism>
<sequence>MTINQYIHALKKRWQLIVLCFLAVGLGAYAGSKLIIPRYQSTAIIQIVLHSTSNQIDINSLLASDQLVQTQAQLAGSVPVLREVASHYPHLTPNS</sequence>
<feature type="domain" description="Polysaccharide chain length determinant N-terminal" evidence="6">
    <location>
        <begin position="5"/>
        <end position="86"/>
    </location>
</feature>
<evidence type="ECO:0000313" key="7">
    <source>
        <dbReference type="EMBL" id="GCE23462.1"/>
    </source>
</evidence>
<evidence type="ECO:0000256" key="4">
    <source>
        <dbReference type="ARBA" id="ARBA00022989"/>
    </source>
</evidence>
<dbReference type="InterPro" id="IPR003856">
    <property type="entry name" value="LPS_length_determ_N"/>
</dbReference>
<keyword evidence="5" id="KW-0472">Membrane</keyword>
<dbReference type="Proteomes" id="UP000287188">
    <property type="component" value="Unassembled WGS sequence"/>
</dbReference>
<evidence type="ECO:0000313" key="8">
    <source>
        <dbReference type="Proteomes" id="UP000287188"/>
    </source>
</evidence>
<keyword evidence="3" id="KW-0812">Transmembrane</keyword>
<comment type="caution">
    <text evidence="7">The sequence shown here is derived from an EMBL/GenBank/DDBJ whole genome shotgun (WGS) entry which is preliminary data.</text>
</comment>
<keyword evidence="8" id="KW-1185">Reference proteome</keyword>
<dbReference type="Pfam" id="PF02706">
    <property type="entry name" value="Wzz"/>
    <property type="match status" value="1"/>
</dbReference>
<evidence type="ECO:0000256" key="1">
    <source>
        <dbReference type="ARBA" id="ARBA00004651"/>
    </source>
</evidence>
<keyword evidence="2" id="KW-1003">Cell membrane</keyword>
<evidence type="ECO:0000256" key="5">
    <source>
        <dbReference type="ARBA" id="ARBA00023136"/>
    </source>
</evidence>